<gene>
    <name evidence="2" type="ORF">J2T55_001958</name>
</gene>
<evidence type="ECO:0000256" key="1">
    <source>
        <dbReference type="SAM" id="Coils"/>
    </source>
</evidence>
<dbReference type="InterPro" id="IPR007435">
    <property type="entry name" value="DUF484"/>
</dbReference>
<evidence type="ECO:0000313" key="2">
    <source>
        <dbReference type="EMBL" id="MCS3903926.1"/>
    </source>
</evidence>
<keyword evidence="3" id="KW-1185">Reference proteome</keyword>
<dbReference type="Pfam" id="PF04340">
    <property type="entry name" value="DUF484"/>
    <property type="match status" value="1"/>
</dbReference>
<accession>A0AAE3L241</accession>
<evidence type="ECO:0000313" key="3">
    <source>
        <dbReference type="Proteomes" id="UP001204445"/>
    </source>
</evidence>
<dbReference type="PANTHER" id="PTHR38765">
    <property type="entry name" value="DUF484 DOMAIN-CONTAINING PROTEIN"/>
    <property type="match status" value="1"/>
</dbReference>
<dbReference type="RefSeq" id="WP_259055900.1">
    <property type="nucleotide sequence ID" value="NZ_JANUCT010000013.1"/>
</dbReference>
<organism evidence="2 3">
    <name type="scientific">Methylohalomonas lacus</name>
    <dbReference type="NCBI Taxonomy" id="398773"/>
    <lineage>
        <taxon>Bacteria</taxon>
        <taxon>Pseudomonadati</taxon>
        <taxon>Pseudomonadota</taxon>
        <taxon>Gammaproteobacteria</taxon>
        <taxon>Methylohalomonadales</taxon>
        <taxon>Methylohalomonadaceae</taxon>
        <taxon>Methylohalomonas</taxon>
    </lineage>
</organism>
<dbReference type="EMBL" id="JANUCT010000013">
    <property type="protein sequence ID" value="MCS3903926.1"/>
    <property type="molecule type" value="Genomic_DNA"/>
</dbReference>
<dbReference type="Proteomes" id="UP001204445">
    <property type="component" value="Unassembled WGS sequence"/>
</dbReference>
<keyword evidence="1" id="KW-0175">Coiled coil</keyword>
<dbReference type="Gene3D" id="3.30.450.40">
    <property type="match status" value="1"/>
</dbReference>
<dbReference type="AlphaFoldDB" id="A0AAE3L241"/>
<name>A0AAE3L241_9GAMM</name>
<comment type="caution">
    <text evidence="2">The sequence shown here is derived from an EMBL/GenBank/DDBJ whole genome shotgun (WGS) entry which is preliminary data.</text>
</comment>
<dbReference type="PANTHER" id="PTHR38765:SF1">
    <property type="entry name" value="DUF484 DOMAIN-CONTAINING PROTEIN"/>
    <property type="match status" value="1"/>
</dbReference>
<dbReference type="InterPro" id="IPR029016">
    <property type="entry name" value="GAF-like_dom_sf"/>
</dbReference>
<protein>
    <submittedName>
        <fullName evidence="2">Uncharacterized protein YigA (DUF484 family)</fullName>
    </submittedName>
</protein>
<reference evidence="2" key="1">
    <citation type="submission" date="2022-08" db="EMBL/GenBank/DDBJ databases">
        <title>Genomic Encyclopedia of Type Strains, Phase III (KMG-III): the genomes of soil and plant-associated and newly described type strains.</title>
        <authorList>
            <person name="Whitman W."/>
        </authorList>
    </citation>
    <scope>NUCLEOTIDE SEQUENCE</scope>
    <source>
        <strain evidence="2">HMT 1</strain>
    </source>
</reference>
<proteinExistence type="predicted"/>
<sequence>MTDDNNKANTVTASPQTVAEFLRENPGFFNEHPELLEQLQIPHPSGEAVSLVERQMSLLREQNARTRQKLDNLIDIARANEELARRMHMLALTLMDAQQPQEIFNTLYDSLRKNFAADFVTVCLFSEAAGLEEAIPAEFAGEETQGMTLFKSVIAGGTPQCGALEAAQWSYLFGDAGETIASGVIVPLHGDSWGGVMAIGSCDAERFHPGMGVELLSNLGEILSIILKPWVALR</sequence>
<feature type="coiled-coil region" evidence="1">
    <location>
        <begin position="49"/>
        <end position="76"/>
    </location>
</feature>
<dbReference type="SUPFAM" id="SSF55781">
    <property type="entry name" value="GAF domain-like"/>
    <property type="match status" value="1"/>
</dbReference>